<comment type="function">
    <text evidence="5">An FAD-requiring monooxygenase active on some tetracycline antibiotic derivatives, which leads to their inactivation. Hydroxylates carbon 11a of tetracycline and some analogs.</text>
</comment>
<sequence>MTSVHDRRIAVVGAGPGGLTCARVLQMHGHPVTVLERDTSPDARAQGGTLDLHEDTGQVALRTAGLLDQFLAVARPEGEEMRMVDAATGEVLLHHQPTPGAPARPEIDRGRLRGLLEASLADGTVRWGRAVREAIPQDDGTCRLLFADGSTEDFDLVVGADGAWSRVRPAVSDATPRYSGVVFVETSLDDCDTRHPAVARLLGQGTLMAKAPGRVLTAQRNSDGHVRVYLVFRDAPDWHVSAGLDFDDVDAVRAHMLRLFDDYAENLLALVREHDGPFVNRPLFALPVPHVWEHVPGITLLGDAAHLMPPLGLGANLAMVDGAELATALLREATVDDAVRAYESVMLPRSAEAAKLCGEGLETFVPSDGSIGWTGAPSWDHAR</sequence>
<dbReference type="InterPro" id="IPR036188">
    <property type="entry name" value="FAD/NAD-bd_sf"/>
</dbReference>
<keyword evidence="5" id="KW-0521">NADP</keyword>
<reference evidence="7 8" key="1">
    <citation type="submission" date="2022-06" db="EMBL/GenBank/DDBJ databases">
        <title>Genomic Encyclopedia of Archaeal and Bacterial Type Strains, Phase II (KMG-II): from individual species to whole genera.</title>
        <authorList>
            <person name="Goeker M."/>
        </authorList>
    </citation>
    <scope>NUCLEOTIDE SEQUENCE [LARGE SCALE GENOMIC DNA]</scope>
    <source>
        <strain evidence="7 8">DSM 40477</strain>
    </source>
</reference>
<accession>A0ABT1HNF8</accession>
<evidence type="ECO:0000313" key="8">
    <source>
        <dbReference type="Proteomes" id="UP001205311"/>
    </source>
</evidence>
<dbReference type="Proteomes" id="UP001205311">
    <property type="component" value="Unassembled WGS sequence"/>
</dbReference>
<evidence type="ECO:0000256" key="3">
    <source>
        <dbReference type="ARBA" id="ARBA00023002"/>
    </source>
</evidence>
<dbReference type="InterPro" id="IPR043683">
    <property type="entry name" value="TetX_monooxygenase"/>
</dbReference>
<feature type="binding site" evidence="5">
    <location>
        <position position="303"/>
    </location>
    <ligand>
        <name>FAD</name>
        <dbReference type="ChEBI" id="CHEBI:57692"/>
    </ligand>
</feature>
<dbReference type="Pfam" id="PF01494">
    <property type="entry name" value="FAD_binding_3"/>
    <property type="match status" value="2"/>
</dbReference>
<dbReference type="PANTHER" id="PTHR46972">
    <property type="entry name" value="MONOOXYGENASE ASQM-RELATED"/>
    <property type="match status" value="1"/>
</dbReference>
<dbReference type="RefSeq" id="WP_253668028.1">
    <property type="nucleotide sequence ID" value="NZ_JAMTCP010000003.1"/>
</dbReference>
<dbReference type="EMBL" id="JAMTCP010000003">
    <property type="protein sequence ID" value="MCP2257049.1"/>
    <property type="molecule type" value="Genomic_DNA"/>
</dbReference>
<dbReference type="EC" id="1.14.13.-" evidence="5"/>
<keyword evidence="3 5" id="KW-0560">Oxidoreductase</keyword>
<keyword evidence="1 5" id="KW-0285">Flavoprotein</keyword>
<dbReference type="Gene3D" id="3.50.50.60">
    <property type="entry name" value="FAD/NAD(P)-binding domain"/>
    <property type="match status" value="1"/>
</dbReference>
<evidence type="ECO:0000256" key="4">
    <source>
        <dbReference type="ARBA" id="ARBA00023033"/>
    </source>
</evidence>
<evidence type="ECO:0000256" key="2">
    <source>
        <dbReference type="ARBA" id="ARBA00022827"/>
    </source>
</evidence>
<comment type="similarity">
    <text evidence="5">Belongs to the aromatic-ring hydroxylase family. TetX subfamily.</text>
</comment>
<feature type="binding site" evidence="5">
    <location>
        <position position="44"/>
    </location>
    <ligand>
        <name>NADPH</name>
        <dbReference type="ChEBI" id="CHEBI:57783"/>
    </ligand>
</feature>
<evidence type="ECO:0000259" key="6">
    <source>
        <dbReference type="Pfam" id="PF01494"/>
    </source>
</evidence>
<keyword evidence="5" id="KW-0963">Cytoplasm</keyword>
<gene>
    <name evidence="7" type="ORF">LX15_000734</name>
</gene>
<evidence type="ECO:0000256" key="5">
    <source>
        <dbReference type="HAMAP-Rule" id="MF_00845"/>
    </source>
</evidence>
<comment type="caution">
    <text evidence="7">The sequence shown here is derived from an EMBL/GenBank/DDBJ whole genome shotgun (WGS) entry which is preliminary data.</text>
</comment>
<evidence type="ECO:0000256" key="1">
    <source>
        <dbReference type="ARBA" id="ARBA00022630"/>
    </source>
</evidence>
<dbReference type="PRINTS" id="PR00420">
    <property type="entry name" value="RNGMNOXGNASE"/>
</dbReference>
<name>A0ABT1HNF8_STRSD</name>
<evidence type="ECO:0000313" key="7">
    <source>
        <dbReference type="EMBL" id="MCP2257049.1"/>
    </source>
</evidence>
<organism evidence="7 8">
    <name type="scientific">Streptoalloteichus tenebrarius (strain ATCC 17920 / DSM 40477 / JCM 4838 / CBS 697.72 / NBRC 16177 / NCIMB 11028 / NRRL B-12390 / A12253. 1 / ISP 5477)</name>
    <name type="common">Streptomyces tenebrarius</name>
    <dbReference type="NCBI Taxonomy" id="1933"/>
    <lineage>
        <taxon>Bacteria</taxon>
        <taxon>Bacillati</taxon>
        <taxon>Actinomycetota</taxon>
        <taxon>Actinomycetes</taxon>
        <taxon>Pseudonocardiales</taxon>
        <taxon>Pseudonocardiaceae</taxon>
        <taxon>Streptoalloteichus</taxon>
    </lineage>
</organism>
<keyword evidence="2 5" id="KW-0274">FAD</keyword>
<dbReference type="PANTHER" id="PTHR46972:SF1">
    <property type="entry name" value="FAD DEPENDENT OXIDOREDUCTASE DOMAIN-CONTAINING PROTEIN"/>
    <property type="match status" value="1"/>
</dbReference>
<dbReference type="InterPro" id="IPR002938">
    <property type="entry name" value="FAD-bd"/>
</dbReference>
<keyword evidence="8" id="KW-1185">Reference proteome</keyword>
<keyword evidence="4 5" id="KW-0503">Monooxygenase</keyword>
<dbReference type="HAMAP" id="MF_00845">
    <property type="entry name" value="TetX_monooxygenase"/>
    <property type="match status" value="1"/>
</dbReference>
<feature type="domain" description="FAD-binding" evidence="6">
    <location>
        <begin position="9"/>
        <end position="179"/>
    </location>
</feature>
<proteinExistence type="inferred from homology"/>
<keyword evidence="5" id="KW-0547">Nucleotide-binding</keyword>
<comment type="domain">
    <text evidence="5">Consists of an N-terminal FAD-binding domain with a Rossman fold and a C-terminal substrate-binding domain.</text>
</comment>
<comment type="catalytic activity">
    <reaction evidence="5">
        <text>a tetracycline + NADPH + O2 + H(+) = an 11a-hydroxytetracycline + NADP(+) + H2O</text>
        <dbReference type="Rhea" id="RHEA:61444"/>
        <dbReference type="ChEBI" id="CHEBI:15377"/>
        <dbReference type="ChEBI" id="CHEBI:15378"/>
        <dbReference type="ChEBI" id="CHEBI:15379"/>
        <dbReference type="ChEBI" id="CHEBI:57783"/>
        <dbReference type="ChEBI" id="CHEBI:58349"/>
        <dbReference type="ChEBI" id="CHEBI:144644"/>
        <dbReference type="ChEBI" id="CHEBI:144645"/>
    </reaction>
</comment>
<feature type="binding site" evidence="5">
    <location>
        <position position="51"/>
    </location>
    <ligand>
        <name>FAD</name>
        <dbReference type="ChEBI" id="CHEBI:57692"/>
    </ligand>
</feature>
<feature type="binding site" evidence="5">
    <location>
        <position position="109"/>
    </location>
    <ligand>
        <name>FAD</name>
        <dbReference type="ChEBI" id="CHEBI:57692"/>
    </ligand>
</feature>
<comment type="subunit">
    <text evidence="5">Monomer.</text>
</comment>
<dbReference type="SUPFAM" id="SSF51905">
    <property type="entry name" value="FAD/NAD(P)-binding domain"/>
    <property type="match status" value="1"/>
</dbReference>
<protein>
    <recommendedName>
        <fullName evidence="5">Flavin-dependent monooxygenase</fullName>
    </recommendedName>
    <alternativeName>
        <fullName evidence="5">TetX monooxygenase</fullName>
        <shortName evidence="5">TetX</shortName>
        <ecNumber evidence="5">1.14.13.-</ecNumber>
    </alternativeName>
</protein>
<feature type="domain" description="FAD-binding" evidence="6">
    <location>
        <begin position="298"/>
        <end position="350"/>
    </location>
</feature>
<comment type="cofactor">
    <cofactor evidence="5">
        <name>FAD</name>
        <dbReference type="ChEBI" id="CHEBI:57692"/>
    </cofactor>
</comment>
<comment type="subcellular location">
    <subcellularLocation>
        <location evidence="5">Cytoplasm</location>
    </subcellularLocation>
</comment>